<protein>
    <submittedName>
        <fullName evidence="3">Uncharacterized protein</fullName>
    </submittedName>
</protein>
<sequence length="97" mass="10555">MISSTVLLGLLCFLSFSKAANQNALITNLPGFNGTFPSKHYSGYVNIDESHGKNLFYYFIASERNPSKDLLFYGSMVDLGVLASMASCMSTVLVSLN</sequence>
<dbReference type="InterPro" id="IPR029058">
    <property type="entry name" value="AB_hydrolase_fold"/>
</dbReference>
<dbReference type="SUPFAM" id="SSF53474">
    <property type="entry name" value="alpha/beta-Hydrolases"/>
    <property type="match status" value="1"/>
</dbReference>
<comment type="caution">
    <text evidence="3">The sequence shown here is derived from an EMBL/GenBank/DDBJ whole genome shotgun (WGS) entry which is preliminary data.</text>
</comment>
<evidence type="ECO:0000256" key="2">
    <source>
        <dbReference type="SAM" id="SignalP"/>
    </source>
</evidence>
<reference evidence="3 4" key="1">
    <citation type="submission" date="2020-10" db="EMBL/GenBank/DDBJ databases">
        <title>The Coptis chinensis genome and diversification of protoberbering-type alkaloids.</title>
        <authorList>
            <person name="Wang B."/>
            <person name="Shu S."/>
            <person name="Song C."/>
            <person name="Liu Y."/>
        </authorList>
    </citation>
    <scope>NUCLEOTIDE SEQUENCE [LARGE SCALE GENOMIC DNA]</scope>
    <source>
        <strain evidence="3">HL-2020</strain>
        <tissue evidence="3">Leaf</tissue>
    </source>
</reference>
<keyword evidence="2" id="KW-0732">Signal</keyword>
<dbReference type="InterPro" id="IPR001563">
    <property type="entry name" value="Peptidase_S10"/>
</dbReference>
<gene>
    <name evidence="3" type="ORF">IFM89_012843</name>
</gene>
<evidence type="ECO:0000313" key="4">
    <source>
        <dbReference type="Proteomes" id="UP000631114"/>
    </source>
</evidence>
<comment type="similarity">
    <text evidence="1">Belongs to the peptidase S10 family.</text>
</comment>
<proteinExistence type="inferred from homology"/>
<feature type="signal peptide" evidence="2">
    <location>
        <begin position="1"/>
        <end position="19"/>
    </location>
</feature>
<dbReference type="GO" id="GO:0004185">
    <property type="term" value="F:serine-type carboxypeptidase activity"/>
    <property type="evidence" value="ECO:0007669"/>
    <property type="project" value="InterPro"/>
</dbReference>
<organism evidence="3 4">
    <name type="scientific">Coptis chinensis</name>
    <dbReference type="NCBI Taxonomy" id="261450"/>
    <lineage>
        <taxon>Eukaryota</taxon>
        <taxon>Viridiplantae</taxon>
        <taxon>Streptophyta</taxon>
        <taxon>Embryophyta</taxon>
        <taxon>Tracheophyta</taxon>
        <taxon>Spermatophyta</taxon>
        <taxon>Magnoliopsida</taxon>
        <taxon>Ranunculales</taxon>
        <taxon>Ranunculaceae</taxon>
        <taxon>Coptidoideae</taxon>
        <taxon>Coptis</taxon>
    </lineage>
</organism>
<dbReference type="Pfam" id="PF00450">
    <property type="entry name" value="Peptidase_S10"/>
    <property type="match status" value="1"/>
</dbReference>
<dbReference type="EMBL" id="JADFTS010000001">
    <property type="protein sequence ID" value="KAF9624666.1"/>
    <property type="molecule type" value="Genomic_DNA"/>
</dbReference>
<feature type="chain" id="PRO_5032785727" evidence="2">
    <location>
        <begin position="20"/>
        <end position="97"/>
    </location>
</feature>
<dbReference type="Gene3D" id="3.40.50.1820">
    <property type="entry name" value="alpha/beta hydrolase"/>
    <property type="match status" value="1"/>
</dbReference>
<dbReference type="OrthoDB" id="443318at2759"/>
<name>A0A835IW74_9MAGN</name>
<keyword evidence="4" id="KW-1185">Reference proteome</keyword>
<evidence type="ECO:0000313" key="3">
    <source>
        <dbReference type="EMBL" id="KAF9624666.1"/>
    </source>
</evidence>
<dbReference type="Proteomes" id="UP000631114">
    <property type="component" value="Unassembled WGS sequence"/>
</dbReference>
<dbReference type="AlphaFoldDB" id="A0A835IW74"/>
<accession>A0A835IW74</accession>
<dbReference type="GO" id="GO:0006508">
    <property type="term" value="P:proteolysis"/>
    <property type="evidence" value="ECO:0007669"/>
    <property type="project" value="InterPro"/>
</dbReference>
<evidence type="ECO:0000256" key="1">
    <source>
        <dbReference type="ARBA" id="ARBA00009431"/>
    </source>
</evidence>